<evidence type="ECO:0000256" key="9">
    <source>
        <dbReference type="ARBA" id="ARBA00023204"/>
    </source>
</evidence>
<dbReference type="SUPFAM" id="SSF52980">
    <property type="entry name" value="Restriction endonuclease-like"/>
    <property type="match status" value="1"/>
</dbReference>
<dbReference type="Pfam" id="PF12705">
    <property type="entry name" value="PDDEXK_1"/>
    <property type="match status" value="1"/>
</dbReference>
<accession>A0A940WXG1</accession>
<evidence type="ECO:0000256" key="4">
    <source>
        <dbReference type="ARBA" id="ARBA00022801"/>
    </source>
</evidence>
<evidence type="ECO:0000256" key="6">
    <source>
        <dbReference type="ARBA" id="ARBA00022839"/>
    </source>
</evidence>
<dbReference type="Gene3D" id="3.40.50.300">
    <property type="entry name" value="P-loop containing nucleotide triphosphate hydrolases"/>
    <property type="match status" value="1"/>
</dbReference>
<dbReference type="RefSeq" id="WP_210594997.1">
    <property type="nucleotide sequence ID" value="NZ_JAGKSQ010000001.1"/>
</dbReference>
<dbReference type="GO" id="GO:0005524">
    <property type="term" value="F:ATP binding"/>
    <property type="evidence" value="ECO:0007669"/>
    <property type="project" value="UniProtKB-KW"/>
</dbReference>
<dbReference type="SUPFAM" id="SSF52540">
    <property type="entry name" value="P-loop containing nucleoside triphosphate hydrolases"/>
    <property type="match status" value="2"/>
</dbReference>
<dbReference type="InterPro" id="IPR027417">
    <property type="entry name" value="P-loop_NTPase"/>
</dbReference>
<dbReference type="GO" id="GO:0003677">
    <property type="term" value="F:DNA binding"/>
    <property type="evidence" value="ECO:0007669"/>
    <property type="project" value="UniProtKB-KW"/>
</dbReference>
<dbReference type="InterPro" id="IPR038726">
    <property type="entry name" value="PDDEXK_AddAB-type"/>
</dbReference>
<dbReference type="InterPro" id="IPR011604">
    <property type="entry name" value="PDDEXK-like_dom_sf"/>
</dbReference>
<dbReference type="Proteomes" id="UP000678228">
    <property type="component" value="Unassembled WGS sequence"/>
</dbReference>
<evidence type="ECO:0000313" key="11">
    <source>
        <dbReference type="EMBL" id="MBP3949614.1"/>
    </source>
</evidence>
<comment type="caution">
    <text evidence="11">The sequence shown here is derived from an EMBL/GenBank/DDBJ whole genome shotgun (WGS) entry which is preliminary data.</text>
</comment>
<evidence type="ECO:0000313" key="12">
    <source>
        <dbReference type="Proteomes" id="UP000678228"/>
    </source>
</evidence>
<evidence type="ECO:0000256" key="1">
    <source>
        <dbReference type="ARBA" id="ARBA00022722"/>
    </source>
</evidence>
<keyword evidence="7" id="KW-0067">ATP-binding</keyword>
<reference evidence="11" key="1">
    <citation type="submission" date="2021-03" db="EMBL/GenBank/DDBJ databases">
        <title>Bacillus suaedae sp. nov., isolated from Suaeda aralocaspica.</title>
        <authorList>
            <person name="Lei R.F.R."/>
        </authorList>
    </citation>
    <scope>NUCLEOTIDE SEQUENCE</scope>
    <source>
        <strain evidence="11">YZJH907-2</strain>
    </source>
</reference>
<proteinExistence type="predicted"/>
<keyword evidence="2" id="KW-0547">Nucleotide-binding</keyword>
<dbReference type="GO" id="GO:0006281">
    <property type="term" value="P:DNA repair"/>
    <property type="evidence" value="ECO:0007669"/>
    <property type="project" value="UniProtKB-KW"/>
</dbReference>
<organism evidence="11 12">
    <name type="scientific">Halalkalibacter suaedae</name>
    <dbReference type="NCBI Taxonomy" id="2822140"/>
    <lineage>
        <taxon>Bacteria</taxon>
        <taxon>Bacillati</taxon>
        <taxon>Bacillota</taxon>
        <taxon>Bacilli</taxon>
        <taxon>Bacillales</taxon>
        <taxon>Bacillaceae</taxon>
        <taxon>Halalkalibacter</taxon>
    </lineage>
</organism>
<keyword evidence="8" id="KW-0238">DNA-binding</keyword>
<feature type="domain" description="PD-(D/E)XK endonuclease-like" evidence="10">
    <location>
        <begin position="652"/>
        <end position="953"/>
    </location>
</feature>
<dbReference type="EMBL" id="JAGKSQ010000001">
    <property type="protein sequence ID" value="MBP3949614.1"/>
    <property type="molecule type" value="Genomic_DNA"/>
</dbReference>
<gene>
    <name evidence="11" type="ORF">J7W16_00615</name>
</gene>
<keyword evidence="6" id="KW-0269">Exonuclease</keyword>
<keyword evidence="9" id="KW-0234">DNA repair</keyword>
<sequence>MSKQVVYATHLRDVANSSRLQRAYEIQKEENKPAFYLLPSFSWLKQARQKQPGLLISTFDDLATYILDKAELNYLSISEQERSLFFQQFIREAHKALANDEIDIAKANGYADTYGQIKRLGLSIEDLPVSLHSLSSLFSQYEEKVVDERRLLDPENRILAAINHLTNHSNDSNLSIIMVDGFFDFSPLQALLIEALKKANVKIEIFLPHHERFDITARTVSELKEIGFVEQLGTPHTHLQASELKLISATTMEEQWKGIMEEIHLSQEAYEEIGILLVDERTALAELERYTTMYHIPVNIAQKRPVASTAIYSFLLSIIKGNDRSKTKWEQLPLVEQILKLYHISGLTFAKQKQLFLQSREWLDQEHESLFRMITELRLPKQASFVEYLSRLAKIMNELPLLAYWEKQFSNDQPASTLKGMVDEYKAFELIRERIESYQALLVEKRLEHLLITPDLFIEWLREQGDSLTLFSKRAVKKGVSIHSFRDISLFKGKKLFVVGMNEGAFPAPHHLSGYVQERDLVQLPVRFSAPTQLHFQEKQLAHFEQLFYVSEVILFTYVKGVDTNHPYLPSPILTELDLVEEEWSWKKRLSNGFSFSEQNHLEKLAYFLGEGFQSEGIPQSLQVIKDRQRRIEGAEEHLSVAHQEKQRKQVVSVTELESYARCPFRYAMERALEVNEPNQEQESVSPLEIGQVIHSLIEELYHEFNLIGRPFGSVEKSVLEQVPSRLLAMFEQKWDYVESQSPEISKFDLLLMKQQWQRRLEQWWQAEKKHFWDNEELATMEIMAFEKPVRLELEISDEESLILVGKVDRVDRQGNRFVIYDYKTGFAQIKMEEVKSGLKLQLPLYAYAIREELERLENQTMIADGASYISLKKEPAKRAGNGIWRSEHVGKDSKYQVSSRCRNQEDELGTNEFLEKYELVERIKELWQGLQSAYHVAPEECSNFCQYHSICRATAEQRNL</sequence>
<dbReference type="Gene3D" id="3.90.320.10">
    <property type="match status" value="1"/>
</dbReference>
<keyword evidence="5" id="KW-0347">Helicase</keyword>
<keyword evidence="1" id="KW-0540">Nuclease</keyword>
<evidence type="ECO:0000256" key="2">
    <source>
        <dbReference type="ARBA" id="ARBA00022741"/>
    </source>
</evidence>
<evidence type="ECO:0000259" key="10">
    <source>
        <dbReference type="Pfam" id="PF12705"/>
    </source>
</evidence>
<keyword evidence="4" id="KW-0378">Hydrolase</keyword>
<protein>
    <submittedName>
        <fullName evidence="11">PD-(D/E)XK nuclease family protein</fullName>
    </submittedName>
</protein>
<dbReference type="GO" id="GO:0004527">
    <property type="term" value="F:exonuclease activity"/>
    <property type="evidence" value="ECO:0007669"/>
    <property type="project" value="UniProtKB-KW"/>
</dbReference>
<dbReference type="GO" id="GO:0004386">
    <property type="term" value="F:helicase activity"/>
    <property type="evidence" value="ECO:0007669"/>
    <property type="project" value="UniProtKB-KW"/>
</dbReference>
<keyword evidence="12" id="KW-1185">Reference proteome</keyword>
<name>A0A940WXG1_9BACI</name>
<evidence type="ECO:0000256" key="3">
    <source>
        <dbReference type="ARBA" id="ARBA00022763"/>
    </source>
</evidence>
<evidence type="ECO:0000256" key="7">
    <source>
        <dbReference type="ARBA" id="ARBA00022840"/>
    </source>
</evidence>
<evidence type="ECO:0000256" key="8">
    <source>
        <dbReference type="ARBA" id="ARBA00023125"/>
    </source>
</evidence>
<dbReference type="AlphaFoldDB" id="A0A940WXG1"/>
<dbReference type="InterPro" id="IPR011335">
    <property type="entry name" value="Restrct_endonuc-II-like"/>
</dbReference>
<keyword evidence="3" id="KW-0227">DNA damage</keyword>
<evidence type="ECO:0000256" key="5">
    <source>
        <dbReference type="ARBA" id="ARBA00022806"/>
    </source>
</evidence>